<dbReference type="InterPro" id="IPR001107">
    <property type="entry name" value="Band_7"/>
</dbReference>
<dbReference type="EMBL" id="BNCP01000030">
    <property type="protein sequence ID" value="GIL84624.1"/>
    <property type="molecule type" value="Genomic_DNA"/>
</dbReference>
<organism evidence="2 4">
    <name type="scientific">Volvox reticuliferus</name>
    <dbReference type="NCBI Taxonomy" id="1737510"/>
    <lineage>
        <taxon>Eukaryota</taxon>
        <taxon>Viridiplantae</taxon>
        <taxon>Chlorophyta</taxon>
        <taxon>core chlorophytes</taxon>
        <taxon>Chlorophyceae</taxon>
        <taxon>CS clade</taxon>
        <taxon>Chlamydomonadales</taxon>
        <taxon>Volvocaceae</taxon>
        <taxon>Volvox</taxon>
    </lineage>
</organism>
<dbReference type="SUPFAM" id="SSF117892">
    <property type="entry name" value="Band 7/SPFH domain"/>
    <property type="match status" value="1"/>
</dbReference>
<evidence type="ECO:0000259" key="1">
    <source>
        <dbReference type="SMART" id="SM00244"/>
    </source>
</evidence>
<dbReference type="Pfam" id="PF01145">
    <property type="entry name" value="Band_7"/>
    <property type="match status" value="1"/>
</dbReference>
<dbReference type="EMBL" id="BNCQ01000036">
    <property type="protein sequence ID" value="GIM10973.1"/>
    <property type="molecule type" value="Genomic_DNA"/>
</dbReference>
<dbReference type="CDD" id="cd03407">
    <property type="entry name" value="SPFH_like_u4"/>
    <property type="match status" value="1"/>
</dbReference>
<evidence type="ECO:0000313" key="3">
    <source>
        <dbReference type="EMBL" id="GIM10973.1"/>
    </source>
</evidence>
<dbReference type="Proteomes" id="UP000722791">
    <property type="component" value="Unassembled WGS sequence"/>
</dbReference>
<dbReference type="AlphaFoldDB" id="A0A8J4FSW8"/>
<dbReference type="Gene3D" id="3.30.479.30">
    <property type="entry name" value="Band 7 domain"/>
    <property type="match status" value="1"/>
</dbReference>
<dbReference type="OrthoDB" id="434619at2759"/>
<dbReference type="InterPro" id="IPR036013">
    <property type="entry name" value="Band_7/SPFH_dom_sf"/>
</dbReference>
<dbReference type="SMART" id="SM00244">
    <property type="entry name" value="PHB"/>
    <property type="match status" value="1"/>
</dbReference>
<accession>A0A8J4FSW8</accession>
<keyword evidence="4" id="KW-1185">Reference proteome</keyword>
<gene>
    <name evidence="2" type="ORF">Vretifemale_13285</name>
    <name evidence="3" type="ORF">Vretimale_14558</name>
</gene>
<dbReference type="Proteomes" id="UP000747110">
    <property type="component" value="Unassembled WGS sequence"/>
</dbReference>
<dbReference type="InterPro" id="IPR050710">
    <property type="entry name" value="Band7/mec-2_domain"/>
</dbReference>
<protein>
    <recommendedName>
        <fullName evidence="1">Band 7 domain-containing protein</fullName>
    </recommendedName>
</protein>
<name>A0A8J4FSW8_9CHLO</name>
<sequence>MRDFCCSCCCCCMACPEQETVAIVEKCGEFSHIAQPGFNFINCCCGVSVAGSLSLRVQQLDVKCETKTQDNVFMTLVISVQYQVRKDALYDAYYKLTNAKQQISAYVFDEVRAAVPKLTLDDAYELKDEIAKTIKDALAKNMSTYGYMIIHVLVNDLMPAQKVREAMNEINAARRLRVAAAEKAEAQKLAVVKAAEAEAEAKFLHGQGIARQRQAIIHGLRDSVADFQHGVESVSSKEVLSLMLITQYFDTLKDLGTHNNASTVFLNHAPSGVSDIAAQIRQSFMEATAADVGRKNKTS</sequence>
<feature type="domain" description="Band 7" evidence="1">
    <location>
        <begin position="10"/>
        <end position="171"/>
    </location>
</feature>
<reference evidence="2" key="1">
    <citation type="journal article" date="2021" name="Proc. Natl. Acad. Sci. U.S.A.">
        <title>Three genomes in the algal genus Volvox reveal the fate of a haploid sex-determining region after a transition to homothallism.</title>
        <authorList>
            <person name="Yamamoto K."/>
            <person name="Hamaji T."/>
            <person name="Kawai-Toyooka H."/>
            <person name="Matsuzaki R."/>
            <person name="Takahashi F."/>
            <person name="Nishimura Y."/>
            <person name="Kawachi M."/>
            <person name="Noguchi H."/>
            <person name="Minakuchi Y."/>
            <person name="Umen J.G."/>
            <person name="Toyoda A."/>
            <person name="Nozaki H."/>
        </authorList>
    </citation>
    <scope>NUCLEOTIDE SEQUENCE</scope>
    <source>
        <strain evidence="3">NIES-3785</strain>
        <strain evidence="2">NIES-3786</strain>
    </source>
</reference>
<evidence type="ECO:0000313" key="4">
    <source>
        <dbReference type="Proteomes" id="UP000747110"/>
    </source>
</evidence>
<proteinExistence type="predicted"/>
<evidence type="ECO:0000313" key="2">
    <source>
        <dbReference type="EMBL" id="GIL84624.1"/>
    </source>
</evidence>
<dbReference type="PANTHER" id="PTHR43327">
    <property type="entry name" value="STOMATIN-LIKE PROTEIN 2, MITOCHONDRIAL"/>
    <property type="match status" value="1"/>
</dbReference>
<dbReference type="PANTHER" id="PTHR43327:SF10">
    <property type="entry name" value="STOMATIN-LIKE PROTEIN 2, MITOCHONDRIAL"/>
    <property type="match status" value="1"/>
</dbReference>
<comment type="caution">
    <text evidence="2">The sequence shown here is derived from an EMBL/GenBank/DDBJ whole genome shotgun (WGS) entry which is preliminary data.</text>
</comment>